<dbReference type="InterPro" id="IPR023210">
    <property type="entry name" value="NADP_OxRdtase_dom"/>
</dbReference>
<comment type="caution">
    <text evidence="2">The sequence shown here is derived from an EMBL/GenBank/DDBJ whole genome shotgun (WGS) entry which is preliminary data.</text>
</comment>
<dbReference type="OrthoDB" id="9804790at2"/>
<dbReference type="Gene3D" id="3.20.20.100">
    <property type="entry name" value="NADP-dependent oxidoreductase domain"/>
    <property type="match status" value="1"/>
</dbReference>
<keyword evidence="3" id="KW-1185">Reference proteome</keyword>
<dbReference type="InterPro" id="IPR053135">
    <property type="entry name" value="AKR2_Oxidoreductase"/>
</dbReference>
<dbReference type="Proteomes" id="UP000268829">
    <property type="component" value="Unassembled WGS sequence"/>
</dbReference>
<proteinExistence type="predicted"/>
<dbReference type="PANTHER" id="PTHR43312">
    <property type="entry name" value="D-THREO-ALDOSE 1-DEHYDROGENASE"/>
    <property type="match status" value="1"/>
</dbReference>
<evidence type="ECO:0000259" key="1">
    <source>
        <dbReference type="Pfam" id="PF00248"/>
    </source>
</evidence>
<name>A0A3M8B7F5_9BACL</name>
<dbReference type="EMBL" id="RHHS01000015">
    <property type="protein sequence ID" value="RNB58927.1"/>
    <property type="molecule type" value="Genomic_DNA"/>
</dbReference>
<sequence length="516" mass="59290">MITGKATLEGTQRLAQANPHLAYRQFGGFDVWISQVGFGTYRIDEQDEQYQHALRKALLEGINLIDTSSMYANGSAEKVIGHVLKQLVDEEKIRREELVIVSKAGIVVGEDSEETMKRTAAGKPYQDFTTVHEGMSICIHPEYLQDQLTRSLQRLQLEQIDCYMLHNPEWYLLWAKMNKIKQQEAYEELLERIEKAFLHLEKEVEAGRIQCYGVSANSFGSNPKEFDFIALDTLWEMAEKISPDHHFRVIQFPMNMYESGPLLEKNHGHGLSALRFAKEKGLGVMTNRTLDVTAKEKIFRLTDIRMEPETVIDEKEATQKIKACLDRIDEVEDQIVDHILPALKLERDEVKELKKKVTAGAMLRKYWKKLYSSANVHNVQSLLFEPVITDLRKSIAKHGEMDGQTLEWLDTYKETLTQATDALKSYYTPKDYQRAQAIKKELSRVRPHLMATDTLSQAAIRTMRATPDVHGILVGMRREHYVDDVLAELQRPLDAQLQEEDWQTITQTLKAVIGAR</sequence>
<dbReference type="CDD" id="cd19099">
    <property type="entry name" value="AKR_unchar"/>
    <property type="match status" value="1"/>
</dbReference>
<evidence type="ECO:0000313" key="3">
    <source>
        <dbReference type="Proteomes" id="UP000268829"/>
    </source>
</evidence>
<dbReference type="RefSeq" id="WP_122903763.1">
    <property type="nucleotide sequence ID" value="NZ_RHHS01000015.1"/>
</dbReference>
<accession>A0A3M8B7F5</accession>
<reference evidence="2 3" key="1">
    <citation type="submission" date="2018-10" db="EMBL/GenBank/DDBJ databases">
        <title>Phylogenomics of Brevibacillus.</title>
        <authorList>
            <person name="Dunlap C."/>
        </authorList>
    </citation>
    <scope>NUCLEOTIDE SEQUENCE [LARGE SCALE GENOMIC DNA]</scope>
    <source>
        <strain evidence="2 3">DSM 100115</strain>
    </source>
</reference>
<dbReference type="Pfam" id="PF00248">
    <property type="entry name" value="Aldo_ket_red"/>
    <property type="match status" value="1"/>
</dbReference>
<organism evidence="2 3">
    <name type="scientific">Brevibacillus gelatini</name>
    <dbReference type="NCBI Taxonomy" id="1655277"/>
    <lineage>
        <taxon>Bacteria</taxon>
        <taxon>Bacillati</taxon>
        <taxon>Bacillota</taxon>
        <taxon>Bacilli</taxon>
        <taxon>Bacillales</taxon>
        <taxon>Paenibacillaceae</taxon>
        <taxon>Brevibacillus</taxon>
    </lineage>
</organism>
<dbReference type="PANTHER" id="PTHR43312:SF1">
    <property type="entry name" value="NADP-DEPENDENT OXIDOREDUCTASE DOMAIN-CONTAINING PROTEIN"/>
    <property type="match status" value="1"/>
</dbReference>
<feature type="domain" description="NADP-dependent oxidoreductase" evidence="1">
    <location>
        <begin position="36"/>
        <end position="286"/>
    </location>
</feature>
<evidence type="ECO:0000313" key="2">
    <source>
        <dbReference type="EMBL" id="RNB58927.1"/>
    </source>
</evidence>
<gene>
    <name evidence="2" type="ORF">EDM57_05470</name>
</gene>
<dbReference type="InterPro" id="IPR036812">
    <property type="entry name" value="NAD(P)_OxRdtase_dom_sf"/>
</dbReference>
<protein>
    <submittedName>
        <fullName evidence="2">Aldo/keto reductase</fullName>
    </submittedName>
</protein>
<dbReference type="SUPFAM" id="SSF51430">
    <property type="entry name" value="NAD(P)-linked oxidoreductase"/>
    <property type="match status" value="1"/>
</dbReference>
<dbReference type="AlphaFoldDB" id="A0A3M8B7F5"/>